<dbReference type="PROSITE" id="PS00070">
    <property type="entry name" value="ALDEHYDE_DEHYDR_CYS"/>
    <property type="match status" value="1"/>
</dbReference>
<evidence type="ECO:0000256" key="14">
    <source>
        <dbReference type="ARBA" id="ARBA00048142"/>
    </source>
</evidence>
<protein>
    <recommendedName>
        <fullName evidence="18">Bifunctional protein PutA</fullName>
    </recommendedName>
    <domain>
        <recommendedName>
            <fullName evidence="18">Proline dehydrogenase</fullName>
            <ecNumber evidence="18">1.5.5.2</ecNumber>
        </recommendedName>
        <alternativeName>
            <fullName evidence="18">Proline oxidase</fullName>
        </alternativeName>
    </domain>
    <domain>
        <recommendedName>
            <fullName evidence="18">Delta-1-pyrroline-5-carboxylate dehydrogenase</fullName>
            <shortName evidence="18">P5C dehydrogenase</shortName>
            <ecNumber evidence="18">1.2.1.88</ecNumber>
        </recommendedName>
        <alternativeName>
            <fullName evidence="18">L-glutamate gamma-semialdehyde dehydrogenase</fullName>
        </alternativeName>
    </domain>
</protein>
<evidence type="ECO:0000256" key="10">
    <source>
        <dbReference type="ARBA" id="ARBA00023062"/>
    </source>
</evidence>
<dbReference type="InterPro" id="IPR050485">
    <property type="entry name" value="Proline_metab_enzyme"/>
</dbReference>
<dbReference type="Pfam" id="PF00171">
    <property type="entry name" value="Aldedh"/>
    <property type="match status" value="1"/>
</dbReference>
<comment type="pathway">
    <text evidence="3 18">Amino-acid degradation; L-proline degradation into L-glutamate; L-glutamate from L-proline: step 2/2.</text>
</comment>
<keyword evidence="11 18" id="KW-0238">DNA-binding</keyword>
<keyword evidence="9 18" id="KW-0520">NAD</keyword>
<dbReference type="InterPro" id="IPR024082">
    <property type="entry name" value="PRODH_PutA_dom_II"/>
</dbReference>
<evidence type="ECO:0000259" key="21">
    <source>
        <dbReference type="Pfam" id="PF01619"/>
    </source>
</evidence>
<keyword evidence="7 18" id="KW-0560">Oxidoreductase</keyword>
<evidence type="ECO:0000259" key="20">
    <source>
        <dbReference type="Pfam" id="PF00171"/>
    </source>
</evidence>
<dbReference type="SUPFAM" id="SSF81935">
    <property type="entry name" value="N-terminal domain of bifunctional PutA protein"/>
    <property type="match status" value="1"/>
</dbReference>
<evidence type="ECO:0000313" key="25">
    <source>
        <dbReference type="Proteomes" id="UP000004088"/>
    </source>
</evidence>
<dbReference type="InterPro" id="IPR016161">
    <property type="entry name" value="Ald_DH/histidinol_DH"/>
</dbReference>
<dbReference type="SUPFAM" id="SSF53720">
    <property type="entry name" value="ALDH-like"/>
    <property type="match status" value="1"/>
</dbReference>
<dbReference type="EC" id="1.5.5.2" evidence="18"/>
<dbReference type="GO" id="GO:0009898">
    <property type="term" value="C:cytoplasmic side of plasma membrane"/>
    <property type="evidence" value="ECO:0007669"/>
    <property type="project" value="TreeGrafter"/>
</dbReference>
<sequence length="1223" mass="133052">MTDKHFNHNLINLYKGLRKKIMFAFAQTQTNPLRQAITAAYRRDEEEAVADMLQRAAMSAEEKQAADQLARSLVKKVRADRSKASGVDALMQEFTLSSEEGVALMCLAEALLRIPDKETRDKLIQDKLADGDWKRHLGRSPSMFVNAAAWGLLITGKLTQDKPNEEALSGSLSRLLGKGGAPLIRAGVDAAMRMLGKQFVTGQTIEEALANGKEREKMGYRFSFDMLGEAAMTEADAQRYFNDYVQAIHAIGKDANGAGVYEGNGISVKLSAIHPRYSRAQHERVMKELLPRLKELFLLAKQYNIGLNIDAEEANRLELSLDLMEALVSDPDLAGFHGIGFVVQAYQKRCPFVIDYLVDLARRNNQKLMIRLVKGAYWDSEIKWAQVDGMDGYPVYTRKVHTDVSYLACARKLLEAQDAVFPQFATHNAYTLACIYNFGKGKDFEHQCLHGMGETLYDQVVGEQNLGRRVRVYAPVGTHETLLAYLVRRLLENGANSSFVNQIVDEHVSVDALLKCPLDAAAETGGKPNAILPLPRHLYGDARLNSQGFDLSNETVLNDLQAAMNKAAEKDYQAKSLVVGRIKNENAHEVRNPANHDDVVGKAAFVQAAEVDKIVANAKKAEAEWAQKQPAQRAEILRNIADLYEQHAPELMMLAVREAGKTLNNAIAEVREAVDFCRYYANECETTCAERQALGTLVAISPWNFPLAIFTGEVVAALAVGNTVIAKPAEQTSLIAHRAVQLMHEAGVPEEVLQLVLGAGDVGAALTKNLNINGVIFTGSTEVAKLINQSLSAREDLPVLIAETGGQNAMIVDSTALAEQVCADVLNSAFDSAGQRCSALRILCLQEDIADHMVAMIKGAMDELRVDNPMELTTDVGPVIDAEAQGNLLAHIEKMKTAAKSYHQIKLPENADKATFVAPVLFELDNLNQLQREVFGPVLHVVRFRADQLGELIKQINSKGYALTHGIHSRINRTVEFVQKNIEAGNIYVNRNIVGAVVGVQPFGGHGLSGTGPKAGGPFYLQKLSAGKAWTLPQNLTKLGAADAGSLHILEGMIQQLPVSHEEKVRLGGILGEARIHTLNQAVALLQGPTGECNELTWHAPKQVYLEGGSLQQALEGFIRIAATGAQVVVSQDHPLAALAEAAGQLLKVSAYPEQEAKVVHLVSLDKPSAALKTTMAKRDGAILRVIDASNGVDILPLYEEISCSVNTTAAGGNASLMAAAEA</sequence>
<comment type="similarity">
    <text evidence="17 18">In the C-terminal section; belongs to the aldehyde dehydrogenase family.</text>
</comment>
<dbReference type="FunFam" id="3.20.20.220:FF:000004">
    <property type="entry name" value="Bifunctional protein PutA"/>
    <property type="match status" value="1"/>
</dbReference>
<keyword evidence="25" id="KW-1185">Reference proteome</keyword>
<comment type="catalytic activity">
    <reaction evidence="15 18">
        <text>L-proline + a quinone = (S)-1-pyrroline-5-carboxylate + a quinol + H(+)</text>
        <dbReference type="Rhea" id="RHEA:23784"/>
        <dbReference type="ChEBI" id="CHEBI:15378"/>
        <dbReference type="ChEBI" id="CHEBI:17388"/>
        <dbReference type="ChEBI" id="CHEBI:24646"/>
        <dbReference type="ChEBI" id="CHEBI:60039"/>
        <dbReference type="ChEBI" id="CHEBI:132124"/>
        <dbReference type="EC" id="1.5.5.2"/>
    </reaction>
</comment>
<dbReference type="Pfam" id="PF18327">
    <property type="entry name" value="PRODH"/>
    <property type="match status" value="1"/>
</dbReference>
<comment type="function">
    <text evidence="18">Oxidizes proline to glutamate for use as a carbon and nitrogen source.</text>
</comment>
<feature type="active site" evidence="19">
    <location>
        <position position="837"/>
    </location>
</feature>
<feature type="domain" description="Proline dehydrogenase" evidence="21">
    <location>
        <begin position="209"/>
        <end position="502"/>
    </location>
</feature>
<comment type="cofactor">
    <cofactor evidence="1 18">
        <name>FAD</name>
        <dbReference type="ChEBI" id="CHEBI:57692"/>
    </cofactor>
</comment>
<dbReference type="Gene3D" id="1.20.5.460">
    <property type="entry name" value="Single helix bin"/>
    <property type="match status" value="1"/>
</dbReference>
<name>F0EYL1_9NEIS</name>
<keyword evidence="5 18" id="KW-0285">Flavoprotein</keyword>
<keyword evidence="12 18" id="KW-0804">Transcription</keyword>
<dbReference type="FunFam" id="1.20.5.460:FF:000001">
    <property type="entry name" value="Bifunctional protein PutA"/>
    <property type="match status" value="1"/>
</dbReference>
<dbReference type="InterPro" id="IPR024089">
    <property type="entry name" value="PRODH_PutA_dom_I/II"/>
</dbReference>
<dbReference type="InterPro" id="IPR016160">
    <property type="entry name" value="Ald_DH_CS_CYS"/>
</dbReference>
<keyword evidence="6 18" id="KW-0274">FAD</keyword>
<feature type="domain" description="Proline dehydrogenase PutA" evidence="22">
    <location>
        <begin position="87"/>
        <end position="199"/>
    </location>
</feature>
<dbReference type="InterPro" id="IPR016162">
    <property type="entry name" value="Ald_DH_N"/>
</dbReference>
<dbReference type="UniPathway" id="UPA00261">
    <property type="reaction ID" value="UER00373"/>
</dbReference>
<evidence type="ECO:0000256" key="17">
    <source>
        <dbReference type="ARBA" id="ARBA00060911"/>
    </source>
</evidence>
<evidence type="ECO:0000256" key="3">
    <source>
        <dbReference type="ARBA" id="ARBA00004786"/>
    </source>
</evidence>
<dbReference type="InterPro" id="IPR041349">
    <property type="entry name" value="PRODH"/>
</dbReference>
<evidence type="ECO:0000256" key="12">
    <source>
        <dbReference type="ARBA" id="ARBA00023163"/>
    </source>
</evidence>
<feature type="active site" evidence="19">
    <location>
        <position position="803"/>
    </location>
</feature>
<evidence type="ECO:0000256" key="1">
    <source>
        <dbReference type="ARBA" id="ARBA00001974"/>
    </source>
</evidence>
<evidence type="ECO:0000256" key="13">
    <source>
        <dbReference type="ARBA" id="ARBA00023268"/>
    </source>
</evidence>
<dbReference type="InterPro" id="IPR029041">
    <property type="entry name" value="FAD-linked_oxidoreductase-like"/>
</dbReference>
<dbReference type="FunFam" id="3.40.309.10:FF:000005">
    <property type="entry name" value="1-pyrroline-5-carboxylate dehydrogenase 1"/>
    <property type="match status" value="1"/>
</dbReference>
<evidence type="ECO:0000256" key="16">
    <source>
        <dbReference type="ARBA" id="ARBA00060889"/>
    </source>
</evidence>
<dbReference type="EMBL" id="AEWV01000015">
    <property type="protein sequence ID" value="EGC17619.1"/>
    <property type="molecule type" value="Genomic_DNA"/>
</dbReference>
<evidence type="ECO:0000259" key="22">
    <source>
        <dbReference type="Pfam" id="PF14850"/>
    </source>
</evidence>
<dbReference type="HOGENOM" id="CLU_005682_1_0_4"/>
<comment type="pathway">
    <text evidence="2 18">Amino-acid degradation; L-proline degradation into L-glutamate; L-glutamate from L-proline: step 1/2.</text>
</comment>
<dbReference type="InterPro" id="IPR024090">
    <property type="entry name" value="PRODH_PutA_dom_I"/>
</dbReference>
<dbReference type="InterPro" id="IPR015590">
    <property type="entry name" value="Aldehyde_DH_dom"/>
</dbReference>
<evidence type="ECO:0000256" key="15">
    <source>
        <dbReference type="ARBA" id="ARBA00048779"/>
    </source>
</evidence>
<dbReference type="InterPro" id="IPR016163">
    <property type="entry name" value="Ald_DH_C"/>
</dbReference>
<organism evidence="24 25">
    <name type="scientific">Kingella denitrificans ATCC 33394</name>
    <dbReference type="NCBI Taxonomy" id="888741"/>
    <lineage>
        <taxon>Bacteria</taxon>
        <taxon>Pseudomonadati</taxon>
        <taxon>Pseudomonadota</taxon>
        <taxon>Betaproteobacteria</taxon>
        <taxon>Neisseriales</taxon>
        <taxon>Neisseriaceae</taxon>
        <taxon>Kingella</taxon>
    </lineage>
</organism>
<dbReference type="Gene3D" id="3.40.605.10">
    <property type="entry name" value="Aldehyde Dehydrogenase, Chain A, domain 1"/>
    <property type="match status" value="1"/>
</dbReference>
<dbReference type="Gene3D" id="1.20.5.550">
    <property type="entry name" value="Single Helix bin"/>
    <property type="match status" value="1"/>
</dbReference>
<evidence type="ECO:0000256" key="19">
    <source>
        <dbReference type="PIRSR" id="PIRSR000197-1"/>
    </source>
</evidence>
<evidence type="ECO:0000259" key="23">
    <source>
        <dbReference type="Pfam" id="PF18327"/>
    </source>
</evidence>
<reference evidence="24 25" key="1">
    <citation type="submission" date="2011-01" db="EMBL/GenBank/DDBJ databases">
        <authorList>
            <person name="Muzny D."/>
            <person name="Qin X."/>
            <person name="Deng J."/>
            <person name="Jiang H."/>
            <person name="Liu Y."/>
            <person name="Qu J."/>
            <person name="Song X.-Z."/>
            <person name="Zhang L."/>
            <person name="Thornton R."/>
            <person name="Coyle M."/>
            <person name="Francisco L."/>
            <person name="Jackson L."/>
            <person name="Javaid M."/>
            <person name="Korchina V."/>
            <person name="Kovar C."/>
            <person name="Mata R."/>
            <person name="Mathew T."/>
            <person name="Ngo R."/>
            <person name="Nguyen L."/>
            <person name="Nguyen N."/>
            <person name="Okwuonu G."/>
            <person name="Ongeri F."/>
            <person name="Pham C."/>
            <person name="Simmons D."/>
            <person name="Wilczek-Boney K."/>
            <person name="Hale W."/>
            <person name="Jakkamsetti A."/>
            <person name="Pham P."/>
            <person name="Ruth R."/>
            <person name="San Lucas F."/>
            <person name="Warren J."/>
            <person name="Zhang J."/>
            <person name="Zhao Z."/>
            <person name="Zhou C."/>
            <person name="Zhu D."/>
            <person name="Lee S."/>
            <person name="Bess C."/>
            <person name="Blankenburg K."/>
            <person name="Forbes L."/>
            <person name="Fu Q."/>
            <person name="Gubbala S."/>
            <person name="Hirani K."/>
            <person name="Jayaseelan J.C."/>
            <person name="Lara F."/>
            <person name="Munidasa M."/>
            <person name="Palculict T."/>
            <person name="Patil S."/>
            <person name="Pu L.-L."/>
            <person name="Saada N."/>
            <person name="Tang L."/>
            <person name="Weissenberger G."/>
            <person name="Zhu Y."/>
            <person name="Hemphill L."/>
            <person name="Shang Y."/>
            <person name="Youmans B."/>
            <person name="Ayvaz T."/>
            <person name="Ross M."/>
            <person name="Santibanez J."/>
            <person name="Aqrawi P."/>
            <person name="Gross S."/>
            <person name="Joshi V."/>
            <person name="Fowler G."/>
            <person name="Nazareth L."/>
            <person name="Reid J."/>
            <person name="Worley K."/>
            <person name="Petrosino J."/>
            <person name="Highlander S."/>
            <person name="Gibbs R."/>
        </authorList>
    </citation>
    <scope>NUCLEOTIDE SEQUENCE [LARGE SCALE GENOMIC DNA]</scope>
    <source>
        <strain evidence="24 25">ATCC 33394</strain>
    </source>
</reference>
<dbReference type="Gene3D" id="3.20.20.220">
    <property type="match status" value="1"/>
</dbReference>
<feature type="domain" description="Proline utilization A proline dehydrogenase N-terminal" evidence="23">
    <location>
        <begin position="32"/>
        <end position="78"/>
    </location>
</feature>
<evidence type="ECO:0000256" key="4">
    <source>
        <dbReference type="ARBA" id="ARBA00022491"/>
    </source>
</evidence>
<evidence type="ECO:0000256" key="5">
    <source>
        <dbReference type="ARBA" id="ARBA00022630"/>
    </source>
</evidence>
<dbReference type="GO" id="GO:0010133">
    <property type="term" value="P:L-proline catabolic process to L-glutamate"/>
    <property type="evidence" value="ECO:0007669"/>
    <property type="project" value="UniProtKB-UniRule"/>
</dbReference>
<dbReference type="GO" id="GO:0003677">
    <property type="term" value="F:DNA binding"/>
    <property type="evidence" value="ECO:0007669"/>
    <property type="project" value="UniProtKB-KW"/>
</dbReference>
<keyword evidence="4 18" id="KW-0678">Repressor</keyword>
<comment type="catalytic activity">
    <reaction evidence="14 18">
        <text>L-glutamate 5-semialdehyde + NAD(+) + H2O = L-glutamate + NADH + 2 H(+)</text>
        <dbReference type="Rhea" id="RHEA:30235"/>
        <dbReference type="ChEBI" id="CHEBI:15377"/>
        <dbReference type="ChEBI" id="CHEBI:15378"/>
        <dbReference type="ChEBI" id="CHEBI:29985"/>
        <dbReference type="ChEBI" id="CHEBI:57540"/>
        <dbReference type="ChEBI" id="CHEBI:57945"/>
        <dbReference type="ChEBI" id="CHEBI:58066"/>
        <dbReference type="EC" id="1.2.1.88"/>
    </reaction>
</comment>
<comment type="caution">
    <text evidence="24">The sequence shown here is derived from an EMBL/GenBank/DDBJ whole genome shotgun (WGS) entry which is preliminary data.</text>
</comment>
<evidence type="ECO:0000313" key="24">
    <source>
        <dbReference type="EMBL" id="EGC17619.1"/>
    </source>
</evidence>
<evidence type="ECO:0000256" key="7">
    <source>
        <dbReference type="ARBA" id="ARBA00023002"/>
    </source>
</evidence>
<keyword evidence="8 18" id="KW-0805">Transcription regulation</keyword>
<dbReference type="InterPro" id="IPR025703">
    <property type="entry name" value="Bifunct_PutA"/>
</dbReference>
<dbReference type="NCBIfam" id="TIGR01238">
    <property type="entry name" value="D1pyr5carbox3"/>
    <property type="match status" value="1"/>
</dbReference>
<dbReference type="Pfam" id="PF14850">
    <property type="entry name" value="Pro_dh-DNA_bdg"/>
    <property type="match status" value="1"/>
</dbReference>
<dbReference type="AlphaFoldDB" id="F0EYL1"/>
<dbReference type="GO" id="GO:0004657">
    <property type="term" value="F:proline dehydrogenase activity"/>
    <property type="evidence" value="ECO:0007669"/>
    <property type="project" value="UniProtKB-UniRule"/>
</dbReference>
<dbReference type="PANTHER" id="PTHR42862">
    <property type="entry name" value="DELTA-1-PYRROLINE-5-CARBOXYLATE DEHYDROGENASE 1, ISOFORM A-RELATED"/>
    <property type="match status" value="1"/>
</dbReference>
<gene>
    <name evidence="24" type="primary">putA</name>
    <name evidence="24" type="ORF">HMPREF9098_0945</name>
</gene>
<dbReference type="Gene3D" id="3.40.309.10">
    <property type="entry name" value="Aldehyde Dehydrogenase, Chain A, domain 2"/>
    <property type="match status" value="1"/>
</dbReference>
<dbReference type="PIRSF" id="PIRSF000197">
    <property type="entry name" value="Bifunct_PutA"/>
    <property type="match status" value="1"/>
</dbReference>
<dbReference type="NCBIfam" id="NF008869">
    <property type="entry name" value="PRK11904.1"/>
    <property type="match status" value="1"/>
</dbReference>
<dbReference type="EC" id="1.2.1.88" evidence="18"/>
<accession>F0EYL1</accession>
<dbReference type="Pfam" id="PF01619">
    <property type="entry name" value="Pro_dh"/>
    <property type="match status" value="1"/>
</dbReference>
<evidence type="ECO:0000256" key="2">
    <source>
        <dbReference type="ARBA" id="ARBA00004739"/>
    </source>
</evidence>
<dbReference type="PANTHER" id="PTHR42862:SF1">
    <property type="entry name" value="DELTA-1-PYRROLINE-5-CARBOXYLATE DEHYDROGENASE 2, ISOFORM A-RELATED"/>
    <property type="match status" value="1"/>
</dbReference>
<evidence type="ECO:0000256" key="18">
    <source>
        <dbReference type="PIRNR" id="PIRNR000197"/>
    </source>
</evidence>
<proteinExistence type="inferred from homology"/>
<evidence type="ECO:0000256" key="8">
    <source>
        <dbReference type="ARBA" id="ARBA00023015"/>
    </source>
</evidence>
<feature type="domain" description="Aldehyde dehydrogenase" evidence="20">
    <location>
        <begin position="586"/>
        <end position="1024"/>
    </location>
</feature>
<keyword evidence="10 18" id="KW-0642">Proline metabolism</keyword>
<comment type="similarity">
    <text evidence="16 18">In the N-terminal section; belongs to the proline dehydrogenase family.</text>
</comment>
<dbReference type="STRING" id="888741.HMPREF9098_0945"/>
<dbReference type="CDD" id="cd07125">
    <property type="entry name" value="ALDH_PutA-P5CDH"/>
    <property type="match status" value="1"/>
</dbReference>
<dbReference type="InterPro" id="IPR005933">
    <property type="entry name" value="PutA_C"/>
</dbReference>
<dbReference type="SUPFAM" id="SSF51730">
    <property type="entry name" value="FAD-linked oxidoreductase"/>
    <property type="match status" value="1"/>
</dbReference>
<dbReference type="GO" id="GO:0003700">
    <property type="term" value="F:DNA-binding transcription factor activity"/>
    <property type="evidence" value="ECO:0007669"/>
    <property type="project" value="InterPro"/>
</dbReference>
<evidence type="ECO:0000256" key="6">
    <source>
        <dbReference type="ARBA" id="ARBA00022827"/>
    </source>
</evidence>
<dbReference type="GO" id="GO:0003842">
    <property type="term" value="F:L-glutamate gamma-semialdehyde dehydrogenase activity"/>
    <property type="evidence" value="ECO:0007669"/>
    <property type="project" value="UniProtKB-UniRule"/>
</dbReference>
<dbReference type="InterPro" id="IPR002872">
    <property type="entry name" value="Proline_DH_dom"/>
</dbReference>
<dbReference type="Proteomes" id="UP000004088">
    <property type="component" value="Unassembled WGS sequence"/>
</dbReference>
<evidence type="ECO:0000256" key="9">
    <source>
        <dbReference type="ARBA" id="ARBA00023027"/>
    </source>
</evidence>
<evidence type="ECO:0000256" key="11">
    <source>
        <dbReference type="ARBA" id="ARBA00023125"/>
    </source>
</evidence>
<keyword evidence="13" id="KW-0511">Multifunctional enzyme</keyword>